<sequence length="123" mass="13641">MASNWPLGAADLRKALDYQVGQDDAGELTLYMSAACERIDKKTGRRSEPTRHEVDGKVPVVFLLAARKLAKLWWTQDKRTNRTGRQTGDEIDPSEGVGGVDLPRVVAGMLADYPDRLYPVETP</sequence>
<dbReference type="RefSeq" id="WP_150446984.1">
    <property type="nucleotide sequence ID" value="NZ_VYSA01000001.1"/>
</dbReference>
<dbReference type="AlphaFoldDB" id="A0A5J5J2A0"/>
<evidence type="ECO:0000313" key="2">
    <source>
        <dbReference type="EMBL" id="KAA9110180.1"/>
    </source>
</evidence>
<dbReference type="EMBL" id="VYSA01000001">
    <property type="protein sequence ID" value="KAA9110180.1"/>
    <property type="molecule type" value="Genomic_DNA"/>
</dbReference>
<organism evidence="2 3">
    <name type="scientific">Microbacterium rhizomatis</name>
    <dbReference type="NCBI Taxonomy" id="1631477"/>
    <lineage>
        <taxon>Bacteria</taxon>
        <taxon>Bacillati</taxon>
        <taxon>Actinomycetota</taxon>
        <taxon>Actinomycetes</taxon>
        <taxon>Micrococcales</taxon>
        <taxon>Microbacteriaceae</taxon>
        <taxon>Microbacterium</taxon>
    </lineage>
</organism>
<proteinExistence type="predicted"/>
<protein>
    <submittedName>
        <fullName evidence="2">Phage gp6-like head-tail connector protein</fullName>
    </submittedName>
</protein>
<reference evidence="3" key="1">
    <citation type="submission" date="2019-09" db="EMBL/GenBank/DDBJ databases">
        <title>Mumia zhuanghuii sp. nov. isolated from the intestinal contents of plateau pika (Ochotona curzoniae) in the Qinghai-Tibet plateau of China.</title>
        <authorList>
            <person name="Tian Z."/>
        </authorList>
    </citation>
    <scope>NUCLEOTIDE SEQUENCE [LARGE SCALE GENOMIC DNA]</scope>
    <source>
        <strain evidence="3">JCM 30598</strain>
    </source>
</reference>
<feature type="region of interest" description="Disordered" evidence="1">
    <location>
        <begin position="78"/>
        <end position="98"/>
    </location>
</feature>
<evidence type="ECO:0000256" key="1">
    <source>
        <dbReference type="SAM" id="MobiDB-lite"/>
    </source>
</evidence>
<gene>
    <name evidence="2" type="ORF">F6B43_00270</name>
</gene>
<dbReference type="OrthoDB" id="5072417at2"/>
<dbReference type="Proteomes" id="UP000325827">
    <property type="component" value="Unassembled WGS sequence"/>
</dbReference>
<accession>A0A5J5J2A0</accession>
<evidence type="ECO:0000313" key="3">
    <source>
        <dbReference type="Proteomes" id="UP000325827"/>
    </source>
</evidence>
<comment type="caution">
    <text evidence="2">The sequence shown here is derived from an EMBL/GenBank/DDBJ whole genome shotgun (WGS) entry which is preliminary data.</text>
</comment>
<keyword evidence="3" id="KW-1185">Reference proteome</keyword>
<name>A0A5J5J2A0_9MICO</name>